<evidence type="ECO:0000256" key="2">
    <source>
        <dbReference type="ARBA" id="ARBA00023319"/>
    </source>
</evidence>
<keyword evidence="2" id="KW-0393">Immunoglobulin domain</keyword>
<feature type="domain" description="Ig-like" evidence="3">
    <location>
        <begin position="319"/>
        <end position="392"/>
    </location>
</feature>
<dbReference type="PANTHER" id="PTHR10075:SF100">
    <property type="entry name" value="FASCICLIN-2"/>
    <property type="match status" value="1"/>
</dbReference>
<comment type="caution">
    <text evidence="5">The sequence shown here is derived from an EMBL/GenBank/DDBJ whole genome shotgun (WGS) entry which is preliminary data.</text>
</comment>
<evidence type="ECO:0000313" key="6">
    <source>
        <dbReference type="Proteomes" id="UP001159427"/>
    </source>
</evidence>
<dbReference type="InterPro" id="IPR003599">
    <property type="entry name" value="Ig_sub"/>
</dbReference>
<dbReference type="InterPro" id="IPR007110">
    <property type="entry name" value="Ig-like_dom"/>
</dbReference>
<sequence length="512" mass="55853">RKYFQEFTSIFWFLYAVGKIQLILPYQGRSVRSLINSSVNFAWRFSGDVASIEFGFKTTNAAAIETNGKILVLKALGKTGYVHQSYAGRVSGIRTGNSSSGQVIFNLRGITLNDTDTYGCQLYANNVRDSDQFDYAKLIVEEPPRITHPMAANISYNQGSPVNVSCIATGTPESDVVWINILNTQAMSSRMKKTYLTFSSISKADTGVYICRANNSAGSVEKALEITVKYPAVIQGLTSSTSMSCIGHTVTLTCKSDAFPIPTLTWYKPDGTNFNVVKATESAVLLTMNSSVDFGLYNCTADNGFGLACKTVYVGQIDPAVIQGLTSSTSMSCIGHTVTLTCKSDAFPIPTLTWYKPDGTNFNVVKATESAVLLTMNSSVDFGLYNCTADNGFGLACKTVYVGQIEAALIKDLPVETKNVKVNLKWEESQNSGAPITKYTVYQRIVNDGNTSHEWAKVQDITSVSVREVAVDLKIGRDYEFVVTTSNKCGESKKQEEKMKRISVLGGTTNRN</sequence>
<dbReference type="PROSITE" id="PS50835">
    <property type="entry name" value="IG_LIKE"/>
    <property type="match status" value="3"/>
</dbReference>
<name>A0ABN8M360_9CNID</name>
<keyword evidence="1" id="KW-0677">Repeat</keyword>
<reference evidence="5 6" key="1">
    <citation type="submission" date="2022-05" db="EMBL/GenBank/DDBJ databases">
        <authorList>
            <consortium name="Genoscope - CEA"/>
            <person name="William W."/>
        </authorList>
    </citation>
    <scope>NUCLEOTIDE SEQUENCE [LARGE SCALE GENOMIC DNA]</scope>
</reference>
<proteinExistence type="predicted"/>
<feature type="domain" description="Fibronectin type-III" evidence="4">
    <location>
        <begin position="406"/>
        <end position="507"/>
    </location>
</feature>
<feature type="non-terminal residue" evidence="5">
    <location>
        <position position="1"/>
    </location>
</feature>
<dbReference type="PANTHER" id="PTHR10075">
    <property type="entry name" value="BASIGIN RELATED"/>
    <property type="match status" value="1"/>
</dbReference>
<feature type="domain" description="Ig-like" evidence="3">
    <location>
        <begin position="144"/>
        <end position="227"/>
    </location>
</feature>
<dbReference type="Pfam" id="PF07679">
    <property type="entry name" value="I-set"/>
    <property type="match status" value="1"/>
</dbReference>
<dbReference type="Gene3D" id="2.60.40.10">
    <property type="entry name" value="Immunoglobulins"/>
    <property type="match status" value="5"/>
</dbReference>
<dbReference type="InterPro" id="IPR013098">
    <property type="entry name" value="Ig_I-set"/>
</dbReference>
<dbReference type="SMART" id="SM00408">
    <property type="entry name" value="IGc2"/>
    <property type="match status" value="3"/>
</dbReference>
<gene>
    <name evidence="5" type="ORF">PEVE_00020722</name>
</gene>
<organism evidence="5 6">
    <name type="scientific">Porites evermanni</name>
    <dbReference type="NCBI Taxonomy" id="104178"/>
    <lineage>
        <taxon>Eukaryota</taxon>
        <taxon>Metazoa</taxon>
        <taxon>Cnidaria</taxon>
        <taxon>Anthozoa</taxon>
        <taxon>Hexacorallia</taxon>
        <taxon>Scleractinia</taxon>
        <taxon>Fungiina</taxon>
        <taxon>Poritidae</taxon>
        <taxon>Porites</taxon>
    </lineage>
</organism>
<dbReference type="Pfam" id="PF00041">
    <property type="entry name" value="fn3"/>
    <property type="match status" value="1"/>
</dbReference>
<keyword evidence="6" id="KW-1185">Reference proteome</keyword>
<dbReference type="InterPro" id="IPR013783">
    <property type="entry name" value="Ig-like_fold"/>
</dbReference>
<dbReference type="InterPro" id="IPR003598">
    <property type="entry name" value="Ig_sub2"/>
</dbReference>
<dbReference type="SUPFAM" id="SSF49265">
    <property type="entry name" value="Fibronectin type III"/>
    <property type="match status" value="1"/>
</dbReference>
<dbReference type="Pfam" id="PF13927">
    <property type="entry name" value="Ig_3"/>
    <property type="match status" value="2"/>
</dbReference>
<dbReference type="InterPro" id="IPR036116">
    <property type="entry name" value="FN3_sf"/>
</dbReference>
<evidence type="ECO:0000256" key="1">
    <source>
        <dbReference type="ARBA" id="ARBA00022737"/>
    </source>
</evidence>
<evidence type="ECO:0000259" key="4">
    <source>
        <dbReference type="PROSITE" id="PS50853"/>
    </source>
</evidence>
<protein>
    <submittedName>
        <fullName evidence="5">Uncharacterized protein</fullName>
    </submittedName>
</protein>
<dbReference type="SMART" id="SM00409">
    <property type="entry name" value="IG"/>
    <property type="match status" value="4"/>
</dbReference>
<evidence type="ECO:0000313" key="5">
    <source>
        <dbReference type="EMBL" id="CAH3023857.1"/>
    </source>
</evidence>
<dbReference type="PROSITE" id="PS50853">
    <property type="entry name" value="FN3"/>
    <property type="match status" value="1"/>
</dbReference>
<dbReference type="SUPFAM" id="SSF48726">
    <property type="entry name" value="Immunoglobulin"/>
    <property type="match status" value="3"/>
</dbReference>
<accession>A0ABN8M360</accession>
<dbReference type="Proteomes" id="UP001159427">
    <property type="component" value="Unassembled WGS sequence"/>
</dbReference>
<dbReference type="InterPro" id="IPR036179">
    <property type="entry name" value="Ig-like_dom_sf"/>
</dbReference>
<dbReference type="CDD" id="cd00063">
    <property type="entry name" value="FN3"/>
    <property type="match status" value="1"/>
</dbReference>
<evidence type="ECO:0000259" key="3">
    <source>
        <dbReference type="PROSITE" id="PS50835"/>
    </source>
</evidence>
<dbReference type="EMBL" id="CALNXI010000278">
    <property type="protein sequence ID" value="CAH3023857.1"/>
    <property type="molecule type" value="Genomic_DNA"/>
</dbReference>
<feature type="domain" description="Ig-like" evidence="3">
    <location>
        <begin position="231"/>
        <end position="304"/>
    </location>
</feature>
<dbReference type="InterPro" id="IPR003961">
    <property type="entry name" value="FN3_dom"/>
</dbReference>